<keyword evidence="3" id="KW-1185">Reference proteome</keyword>
<evidence type="ECO:0000256" key="1">
    <source>
        <dbReference type="SAM" id="MobiDB-lite"/>
    </source>
</evidence>
<proteinExistence type="predicted"/>
<name>A0A5B7GNV0_PORTR</name>
<gene>
    <name evidence="2" type="ORF">E2C01_052665</name>
</gene>
<accession>A0A5B7GNV0</accession>
<dbReference type="Proteomes" id="UP000324222">
    <property type="component" value="Unassembled WGS sequence"/>
</dbReference>
<dbReference type="AlphaFoldDB" id="A0A5B7GNV0"/>
<feature type="region of interest" description="Disordered" evidence="1">
    <location>
        <begin position="1"/>
        <end position="36"/>
    </location>
</feature>
<organism evidence="2 3">
    <name type="scientific">Portunus trituberculatus</name>
    <name type="common">Swimming crab</name>
    <name type="synonym">Neptunus trituberculatus</name>
    <dbReference type="NCBI Taxonomy" id="210409"/>
    <lineage>
        <taxon>Eukaryota</taxon>
        <taxon>Metazoa</taxon>
        <taxon>Ecdysozoa</taxon>
        <taxon>Arthropoda</taxon>
        <taxon>Crustacea</taxon>
        <taxon>Multicrustacea</taxon>
        <taxon>Malacostraca</taxon>
        <taxon>Eumalacostraca</taxon>
        <taxon>Eucarida</taxon>
        <taxon>Decapoda</taxon>
        <taxon>Pleocyemata</taxon>
        <taxon>Brachyura</taxon>
        <taxon>Eubrachyura</taxon>
        <taxon>Portunoidea</taxon>
        <taxon>Portunidae</taxon>
        <taxon>Portuninae</taxon>
        <taxon>Portunus</taxon>
    </lineage>
</organism>
<dbReference type="EMBL" id="VSRR010015881">
    <property type="protein sequence ID" value="MPC58658.1"/>
    <property type="molecule type" value="Genomic_DNA"/>
</dbReference>
<sequence>MRPKQKRIPARCGGNEPRHRNVALTRGTAAPLRRLR</sequence>
<comment type="caution">
    <text evidence="2">The sequence shown here is derived from an EMBL/GenBank/DDBJ whole genome shotgun (WGS) entry which is preliminary data.</text>
</comment>
<evidence type="ECO:0000313" key="2">
    <source>
        <dbReference type="EMBL" id="MPC58658.1"/>
    </source>
</evidence>
<protein>
    <submittedName>
        <fullName evidence="2">Uncharacterized protein</fullName>
    </submittedName>
</protein>
<evidence type="ECO:0000313" key="3">
    <source>
        <dbReference type="Proteomes" id="UP000324222"/>
    </source>
</evidence>
<reference evidence="2 3" key="1">
    <citation type="submission" date="2019-05" db="EMBL/GenBank/DDBJ databases">
        <title>Another draft genome of Portunus trituberculatus and its Hox gene families provides insights of decapod evolution.</title>
        <authorList>
            <person name="Jeong J.-H."/>
            <person name="Song I."/>
            <person name="Kim S."/>
            <person name="Choi T."/>
            <person name="Kim D."/>
            <person name="Ryu S."/>
            <person name="Kim W."/>
        </authorList>
    </citation>
    <scope>NUCLEOTIDE SEQUENCE [LARGE SCALE GENOMIC DNA]</scope>
    <source>
        <tissue evidence="2">Muscle</tissue>
    </source>
</reference>